<organism evidence="3">
    <name type="scientific">Anoplophora glabripennis</name>
    <name type="common">Asian longhorn beetle</name>
    <name type="synonym">Anoplophora nobilis</name>
    <dbReference type="NCBI Taxonomy" id="217634"/>
    <lineage>
        <taxon>Eukaryota</taxon>
        <taxon>Metazoa</taxon>
        <taxon>Ecdysozoa</taxon>
        <taxon>Arthropoda</taxon>
        <taxon>Hexapoda</taxon>
        <taxon>Insecta</taxon>
        <taxon>Pterygota</taxon>
        <taxon>Neoptera</taxon>
        <taxon>Endopterygota</taxon>
        <taxon>Coleoptera</taxon>
        <taxon>Polyphaga</taxon>
        <taxon>Cucujiformia</taxon>
        <taxon>Chrysomeloidea</taxon>
        <taxon>Cerambycidae</taxon>
        <taxon>Lamiinae</taxon>
        <taxon>Lamiini</taxon>
        <taxon>Anoplophora</taxon>
    </lineage>
</organism>
<dbReference type="Gene3D" id="2.60.40.770">
    <property type="match status" value="1"/>
</dbReference>
<accession>V5I9K7</accession>
<reference evidence="3" key="1">
    <citation type="submission" date="2013-07" db="EMBL/GenBank/DDBJ databases">
        <title>Midgut Transcriptome Profiling of Anoplphora glabripennis, a Lignocellulose Degrading, Wood-Boring Cerambycid.</title>
        <authorList>
            <person name="Scully E.D."/>
            <person name="Hoover K."/>
            <person name="Carlson J.E."/>
            <person name="Tien M."/>
            <person name="Geib S.M."/>
        </authorList>
    </citation>
    <scope>NUCLEOTIDE SEQUENCE</scope>
</reference>
<protein>
    <recommendedName>
        <fullName evidence="2">MD-2-related lipid-recognition domain-containing protein</fullName>
    </recommendedName>
</protein>
<name>V5I9K7_ANOGL</name>
<dbReference type="SUPFAM" id="SSF81296">
    <property type="entry name" value="E set domains"/>
    <property type="match status" value="1"/>
</dbReference>
<keyword evidence="1" id="KW-1133">Transmembrane helix</keyword>
<evidence type="ECO:0000256" key="1">
    <source>
        <dbReference type="SAM" id="Phobius"/>
    </source>
</evidence>
<dbReference type="Pfam" id="PF02221">
    <property type="entry name" value="E1_DerP2_DerF2"/>
    <property type="match status" value="1"/>
</dbReference>
<keyword evidence="1" id="KW-0472">Membrane</keyword>
<feature type="non-terminal residue" evidence="3">
    <location>
        <position position="1"/>
    </location>
</feature>
<evidence type="ECO:0000313" key="3">
    <source>
        <dbReference type="EMBL" id="JAB65701.1"/>
    </source>
</evidence>
<feature type="domain" description="MD-2-related lipid-recognition" evidence="2">
    <location>
        <begin position="36"/>
        <end position="163"/>
    </location>
</feature>
<sequence length="168" mass="18609">SSKKKTQITSSIKMVKSQIYFNLSCIFCSVAQALVVNECSQGGLIPEEVIVDDCEPDAAVCPVKFNGLFNMTMKFKAPHYLESIKSKMIVKTAFGNIEPKGEPVSNDVCAGILNTFCPLVEKESIEYRYSTKLVVPLFIPVTLEFRILDTVLNETVVCFILDVSPSKL</sequence>
<keyword evidence="1" id="KW-0812">Transmembrane</keyword>
<dbReference type="InterPro" id="IPR003172">
    <property type="entry name" value="ML_dom"/>
</dbReference>
<dbReference type="InterPro" id="IPR014756">
    <property type="entry name" value="Ig_E-set"/>
</dbReference>
<dbReference type="AlphaFoldDB" id="V5I9K7"/>
<dbReference type="EMBL" id="GALX01002765">
    <property type="protein sequence ID" value="JAB65701.1"/>
    <property type="molecule type" value="Transcribed_RNA"/>
</dbReference>
<feature type="transmembrane region" description="Helical" evidence="1">
    <location>
        <begin position="20"/>
        <end position="36"/>
    </location>
</feature>
<evidence type="ECO:0000259" key="2">
    <source>
        <dbReference type="Pfam" id="PF02221"/>
    </source>
</evidence>
<proteinExistence type="predicted"/>